<evidence type="ECO:0000313" key="1">
    <source>
        <dbReference type="EMBL" id="SDA45104.1"/>
    </source>
</evidence>
<sequence length="490" mass="57860">MTNQEFEEDILELPDTSLPFLLYGIYKPKKFKWNKINNIQEINSITFSNDHIKKIIPLEIKSNKKYYDKGYLIHFNEQYSEEAYSIINDSESPFCEWKTIEIDGNPVNLLINKQKKNNFHPDDYSNPFFAYGIFKPGQIAFSKICKCVKSIEKVTLNSEMILMDAMALISESYSRKNSTDGYLIHFKDGKENEAYNIISSTEPKEFYKWKTILIKDNPTNVLIGIHPKMDGPFKKVITNYDGASDLFFMDALDLIEKEKYSNDFFKLQMNYLLLWASIERFCVLKYGEKTSSRNNQRFAGERMFRNFIKNNYKNHNREVWAYERCVFSPKKLKDVYFDIEDCRQIIEYYYAIRCNVAHRGKATNELNTVRASLNELLIIFRDILKDTFNIVTIEDINFHLPYGFKEISEEITDDAILKTFKKDESILIEGIPNYEINIIIQENNELENTFTRENGLLEGNVYKFVENNKLVEIKINDEKIRDIINEFFIN</sequence>
<dbReference type="OrthoDB" id="359459at2157"/>
<dbReference type="AlphaFoldDB" id="A0A1G5VH56"/>
<reference evidence="1 2" key="1">
    <citation type="submission" date="2016-10" db="EMBL/GenBank/DDBJ databases">
        <authorList>
            <person name="Varghese N."/>
            <person name="Submissions S."/>
        </authorList>
    </citation>
    <scope>NUCLEOTIDE SEQUENCE [LARGE SCALE GENOMIC DNA]</scope>
    <source>
        <strain evidence="1 2">DSM 16643</strain>
    </source>
</reference>
<proteinExistence type="predicted"/>
<dbReference type="Proteomes" id="UP000323439">
    <property type="component" value="Unassembled WGS sequence"/>
</dbReference>
<evidence type="ECO:0000313" key="2">
    <source>
        <dbReference type="Proteomes" id="UP000323439"/>
    </source>
</evidence>
<organism evidence="1 2">
    <name type="scientific">Methanobrevibacter millerae</name>
    <dbReference type="NCBI Taxonomy" id="230361"/>
    <lineage>
        <taxon>Archaea</taxon>
        <taxon>Methanobacteriati</taxon>
        <taxon>Methanobacteriota</taxon>
        <taxon>Methanomada group</taxon>
        <taxon>Methanobacteria</taxon>
        <taxon>Methanobacteriales</taxon>
        <taxon>Methanobacteriaceae</taxon>
        <taxon>Methanobrevibacter</taxon>
    </lineage>
</organism>
<gene>
    <name evidence="1" type="ORF">SAMN02910315_00598</name>
</gene>
<accession>A0A1G5VH56</accession>
<protein>
    <submittedName>
        <fullName evidence="1">Uncharacterized protein</fullName>
    </submittedName>
</protein>
<dbReference type="EMBL" id="FMXB01000004">
    <property type="protein sequence ID" value="SDA45104.1"/>
    <property type="molecule type" value="Genomic_DNA"/>
</dbReference>
<keyword evidence="2" id="KW-1185">Reference proteome</keyword>
<name>A0A1G5VH56_9EURY</name>
<dbReference type="RefSeq" id="WP_149731229.1">
    <property type="nucleotide sequence ID" value="NZ_FMXB01000004.1"/>
</dbReference>